<gene>
    <name evidence="5" type="ORF">GTOL_11529</name>
</gene>
<dbReference type="GO" id="GO:0009307">
    <property type="term" value="P:DNA restriction-modification system"/>
    <property type="evidence" value="ECO:0007669"/>
    <property type="project" value="UniProtKB-KW"/>
</dbReference>
<dbReference type="Pfam" id="PF01420">
    <property type="entry name" value="Methylase_S"/>
    <property type="match status" value="1"/>
</dbReference>
<dbReference type="Gene3D" id="3.90.220.20">
    <property type="entry name" value="DNA methylase specificity domains"/>
    <property type="match status" value="1"/>
</dbReference>
<comment type="similarity">
    <text evidence="1">Belongs to the type-I restriction system S methylase family.</text>
</comment>
<dbReference type="InterPro" id="IPR052021">
    <property type="entry name" value="Type-I_RS_S_subunit"/>
</dbReference>
<dbReference type="GO" id="GO:0003677">
    <property type="term" value="F:DNA binding"/>
    <property type="evidence" value="ECO:0007669"/>
    <property type="project" value="UniProtKB-KW"/>
</dbReference>
<comment type="caution">
    <text evidence="5">The sequence shown here is derived from an EMBL/GenBank/DDBJ whole genome shotgun (WGS) entry which is preliminary data.</text>
</comment>
<dbReference type="InterPro" id="IPR000055">
    <property type="entry name" value="Restrct_endonuc_typeI_TRD"/>
</dbReference>
<dbReference type="Proteomes" id="UP000742786">
    <property type="component" value="Unassembled WGS sequence"/>
</dbReference>
<dbReference type="SUPFAM" id="SSF116734">
    <property type="entry name" value="DNA methylase specificity domain"/>
    <property type="match status" value="1"/>
</dbReference>
<dbReference type="PANTHER" id="PTHR30408">
    <property type="entry name" value="TYPE-1 RESTRICTION ENZYME ECOKI SPECIFICITY PROTEIN"/>
    <property type="match status" value="1"/>
</dbReference>
<accession>A0A916NHQ6</accession>
<keyword evidence="3" id="KW-0238">DNA-binding</keyword>
<evidence type="ECO:0000313" key="6">
    <source>
        <dbReference type="Proteomes" id="UP000742786"/>
    </source>
</evidence>
<dbReference type="Gene3D" id="1.10.287.1120">
    <property type="entry name" value="Bipartite methylase S protein"/>
    <property type="match status" value="1"/>
</dbReference>
<dbReference type="InterPro" id="IPR044946">
    <property type="entry name" value="Restrct_endonuc_typeI_TRD_sf"/>
</dbReference>
<dbReference type="AlphaFoldDB" id="A0A916NHQ6"/>
<evidence type="ECO:0000256" key="2">
    <source>
        <dbReference type="ARBA" id="ARBA00022747"/>
    </source>
</evidence>
<evidence type="ECO:0000256" key="3">
    <source>
        <dbReference type="ARBA" id="ARBA00023125"/>
    </source>
</evidence>
<evidence type="ECO:0000256" key="1">
    <source>
        <dbReference type="ARBA" id="ARBA00010923"/>
    </source>
</evidence>
<name>A0A916NHQ6_9PROT</name>
<protein>
    <submittedName>
        <fullName evidence="5">Type I restriction-modification system, specificity subunit S</fullName>
        <ecNumber evidence="5">3.1.21.3</ecNumber>
    </submittedName>
</protein>
<reference evidence="5" key="1">
    <citation type="submission" date="2021-04" db="EMBL/GenBank/DDBJ databases">
        <authorList>
            <person name="Hornung B."/>
        </authorList>
    </citation>
    <scope>NUCLEOTIDE SEQUENCE</scope>
    <source>
        <strain evidence="5">G5G6</strain>
    </source>
</reference>
<dbReference type="GO" id="GO:0009035">
    <property type="term" value="F:type I site-specific deoxyribonuclease activity"/>
    <property type="evidence" value="ECO:0007669"/>
    <property type="project" value="UniProtKB-EC"/>
</dbReference>
<evidence type="ECO:0000259" key="4">
    <source>
        <dbReference type="Pfam" id="PF01420"/>
    </source>
</evidence>
<dbReference type="EMBL" id="CAJQUM010000001">
    <property type="protein sequence ID" value="CAG4883646.1"/>
    <property type="molecule type" value="Genomic_DNA"/>
</dbReference>
<organism evidence="5 6">
    <name type="scientific">Georgfuchsia toluolica</name>
    <dbReference type="NCBI Taxonomy" id="424218"/>
    <lineage>
        <taxon>Bacteria</taxon>
        <taxon>Pseudomonadati</taxon>
        <taxon>Pseudomonadota</taxon>
        <taxon>Betaproteobacteria</taxon>
        <taxon>Nitrosomonadales</taxon>
        <taxon>Sterolibacteriaceae</taxon>
        <taxon>Georgfuchsia</taxon>
    </lineage>
</organism>
<dbReference type="EC" id="3.1.21.3" evidence="5"/>
<sequence length="222" mass="24416">MEDKAMQPAVQRASVPKLRFPEFRAVEEWSKEKLGAVATLYKGKGISKAEIVEDGVQPCIRYGELYTTYGETIHEIVSSTNVDASELFLSKKNDVIIPASGETKIDIAKASCVMNDDIALGSDLNVIRSNQNGIFLSYQLNGPLRLSIAKVAQGDTVVHLYPTQIERLDVLVPSPIEQQKIADCLSSLDELITLEAQKLATLKTHKKGLMQQLFPALDEVDA</sequence>
<proteinExistence type="inferred from homology"/>
<keyword evidence="2" id="KW-0680">Restriction system</keyword>
<evidence type="ECO:0000313" key="5">
    <source>
        <dbReference type="EMBL" id="CAG4883646.1"/>
    </source>
</evidence>
<dbReference type="PANTHER" id="PTHR30408:SF12">
    <property type="entry name" value="TYPE I RESTRICTION ENZYME MJAVIII SPECIFICITY SUBUNIT"/>
    <property type="match status" value="1"/>
</dbReference>
<keyword evidence="5" id="KW-0378">Hydrolase</keyword>
<keyword evidence="6" id="KW-1185">Reference proteome</keyword>
<feature type="domain" description="Type I restriction modification DNA specificity" evidence="4">
    <location>
        <begin position="27"/>
        <end position="203"/>
    </location>
</feature>